<protein>
    <submittedName>
        <fullName evidence="3">Integron gene cassette protein</fullName>
    </submittedName>
</protein>
<organism evidence="2 3">
    <name type="scientific">Steinernema glaseri</name>
    <dbReference type="NCBI Taxonomy" id="37863"/>
    <lineage>
        <taxon>Eukaryota</taxon>
        <taxon>Metazoa</taxon>
        <taxon>Ecdysozoa</taxon>
        <taxon>Nematoda</taxon>
        <taxon>Chromadorea</taxon>
        <taxon>Rhabditida</taxon>
        <taxon>Tylenchina</taxon>
        <taxon>Panagrolaimomorpha</taxon>
        <taxon>Strongyloidoidea</taxon>
        <taxon>Steinernematidae</taxon>
        <taxon>Steinernema</taxon>
    </lineage>
</organism>
<sequence length="127" mass="14017">MFLREERNMSVVRAQKRTHSGPNYGRRSSALLHACSPSHHPVQPQIRVRASEEVINRGRSAGSECKGMALGPGLPVMNKAPKAHSTVKKRTIESGRVNHVTHVPFVFGVYRPVKSIEAASSRRAKRG</sequence>
<evidence type="ECO:0000256" key="1">
    <source>
        <dbReference type="SAM" id="MobiDB-lite"/>
    </source>
</evidence>
<evidence type="ECO:0000313" key="3">
    <source>
        <dbReference type="WBParaSite" id="L893_g28031.t1"/>
    </source>
</evidence>
<feature type="region of interest" description="Disordered" evidence="1">
    <location>
        <begin position="58"/>
        <end position="84"/>
    </location>
</feature>
<reference evidence="3" key="1">
    <citation type="submission" date="2016-11" db="UniProtKB">
        <authorList>
            <consortium name="WormBaseParasite"/>
        </authorList>
    </citation>
    <scope>IDENTIFICATION</scope>
</reference>
<dbReference type="AlphaFoldDB" id="A0A1I7ZMI4"/>
<keyword evidence="2" id="KW-1185">Reference proteome</keyword>
<name>A0A1I7ZMI4_9BILA</name>
<evidence type="ECO:0000313" key="2">
    <source>
        <dbReference type="Proteomes" id="UP000095287"/>
    </source>
</evidence>
<proteinExistence type="predicted"/>
<accession>A0A1I7ZMI4</accession>
<dbReference type="Proteomes" id="UP000095287">
    <property type="component" value="Unplaced"/>
</dbReference>
<feature type="region of interest" description="Disordered" evidence="1">
    <location>
        <begin position="1"/>
        <end position="27"/>
    </location>
</feature>
<dbReference type="WBParaSite" id="L893_g28031.t1">
    <property type="protein sequence ID" value="L893_g28031.t1"/>
    <property type="gene ID" value="L893_g28031"/>
</dbReference>